<dbReference type="Proteomes" id="UP000799436">
    <property type="component" value="Unassembled WGS sequence"/>
</dbReference>
<evidence type="ECO:0000313" key="2">
    <source>
        <dbReference type="EMBL" id="KAF2765215.1"/>
    </source>
</evidence>
<feature type="region of interest" description="Disordered" evidence="1">
    <location>
        <begin position="125"/>
        <end position="151"/>
    </location>
</feature>
<feature type="region of interest" description="Disordered" evidence="1">
    <location>
        <begin position="491"/>
        <end position="515"/>
    </location>
</feature>
<protein>
    <submittedName>
        <fullName evidence="2">Uncharacterized protein</fullName>
    </submittedName>
</protein>
<name>A0A6G1KX60_9PEZI</name>
<dbReference type="AlphaFoldDB" id="A0A6G1KX60"/>
<gene>
    <name evidence="2" type="ORF">EJ03DRAFT_377997</name>
</gene>
<feature type="compositionally biased region" description="Polar residues" evidence="1">
    <location>
        <begin position="495"/>
        <end position="505"/>
    </location>
</feature>
<accession>A0A6G1KX60</accession>
<organism evidence="2 3">
    <name type="scientific">Teratosphaeria nubilosa</name>
    <dbReference type="NCBI Taxonomy" id="161662"/>
    <lineage>
        <taxon>Eukaryota</taxon>
        <taxon>Fungi</taxon>
        <taxon>Dikarya</taxon>
        <taxon>Ascomycota</taxon>
        <taxon>Pezizomycotina</taxon>
        <taxon>Dothideomycetes</taxon>
        <taxon>Dothideomycetidae</taxon>
        <taxon>Mycosphaerellales</taxon>
        <taxon>Teratosphaeriaceae</taxon>
        <taxon>Teratosphaeria</taxon>
    </lineage>
</organism>
<sequence length="599" mass="66363">MTVPQSLRHLAVRMKQQSRSSLSDDAETHDIAKISRFDTTITPAITIQTSYAPFYTASRLSPRQRTVDTTLSPYDVDRTHVRTSQVLYFSPRDVNTSLISLGDPLINGSDNNNHQALTTTQARYGTEQTPSRGISMHSSSSPTSAASMQRHHDSLISLKTARRDKPITLQPEQVDRLVEALAKCPLIHTHVSRQWWDDDPVTDDTVTLSDAASMPSLTSGSSALSSRFYMHPNDVFLTEQRSASVTEAILEEEFARNFPDHPKARHPIQAAAAASRSTRFGGIALADPKVQGAPIRFISENYRLGANVLQVGACSFLNIPYGTTVQSHLQVEPPSKVNSNCRIMLQVVNQVLERRTGKKTYLLVAELDVTEPFTKAALTELAEGKDIPLSEIQILHPAEKQLGASEQVDWCVLADNSQVFVAVADMIESAACSFACLDQETCTMQTLTLLSELERLKTHHQDFLVVRPTGYHSNNKPSGLHVPWTSQHLDHMLSDDTSSSPNLQPHNRRDSSQASRVLRDRVVAAVAEGCADGDGKFDTKIWWGDQWRAIHCVLLGDSGAERRAAAWVCFLSDMGRYRGSLFEAFYTLDNTGARKNVRL</sequence>
<feature type="compositionally biased region" description="Low complexity" evidence="1">
    <location>
        <begin position="135"/>
        <end position="148"/>
    </location>
</feature>
<dbReference type="OrthoDB" id="3946381at2759"/>
<keyword evidence="3" id="KW-1185">Reference proteome</keyword>
<evidence type="ECO:0000313" key="3">
    <source>
        <dbReference type="Proteomes" id="UP000799436"/>
    </source>
</evidence>
<proteinExistence type="predicted"/>
<dbReference type="EMBL" id="ML995898">
    <property type="protein sequence ID" value="KAF2765215.1"/>
    <property type="molecule type" value="Genomic_DNA"/>
</dbReference>
<evidence type="ECO:0000256" key="1">
    <source>
        <dbReference type="SAM" id="MobiDB-lite"/>
    </source>
</evidence>
<reference evidence="2" key="1">
    <citation type="journal article" date="2020" name="Stud. Mycol.">
        <title>101 Dothideomycetes genomes: a test case for predicting lifestyles and emergence of pathogens.</title>
        <authorList>
            <person name="Haridas S."/>
            <person name="Albert R."/>
            <person name="Binder M."/>
            <person name="Bloem J."/>
            <person name="Labutti K."/>
            <person name="Salamov A."/>
            <person name="Andreopoulos B."/>
            <person name="Baker S."/>
            <person name="Barry K."/>
            <person name="Bills G."/>
            <person name="Bluhm B."/>
            <person name="Cannon C."/>
            <person name="Castanera R."/>
            <person name="Culley D."/>
            <person name="Daum C."/>
            <person name="Ezra D."/>
            <person name="Gonzalez J."/>
            <person name="Henrissat B."/>
            <person name="Kuo A."/>
            <person name="Liang C."/>
            <person name="Lipzen A."/>
            <person name="Lutzoni F."/>
            <person name="Magnuson J."/>
            <person name="Mondo S."/>
            <person name="Nolan M."/>
            <person name="Ohm R."/>
            <person name="Pangilinan J."/>
            <person name="Park H.-J."/>
            <person name="Ramirez L."/>
            <person name="Alfaro M."/>
            <person name="Sun H."/>
            <person name="Tritt A."/>
            <person name="Yoshinaga Y."/>
            <person name="Zwiers L.-H."/>
            <person name="Turgeon B."/>
            <person name="Goodwin S."/>
            <person name="Spatafora J."/>
            <person name="Crous P."/>
            <person name="Grigoriev I."/>
        </authorList>
    </citation>
    <scope>NUCLEOTIDE SEQUENCE</scope>
    <source>
        <strain evidence="2">CBS 116005</strain>
    </source>
</reference>